<dbReference type="RefSeq" id="WP_344091422.1">
    <property type="nucleotide sequence ID" value="NZ_BAAAOG010000001.1"/>
</dbReference>
<dbReference type="Proteomes" id="UP001499933">
    <property type="component" value="Unassembled WGS sequence"/>
</dbReference>
<evidence type="ECO:0000256" key="4">
    <source>
        <dbReference type="ARBA" id="ARBA00023033"/>
    </source>
</evidence>
<feature type="domain" description="Luciferase-like" evidence="5">
    <location>
        <begin position="17"/>
        <end position="226"/>
    </location>
</feature>
<evidence type="ECO:0000256" key="2">
    <source>
        <dbReference type="ARBA" id="ARBA00022643"/>
    </source>
</evidence>
<keyword evidence="2" id="KW-0288">FMN</keyword>
<evidence type="ECO:0000313" key="7">
    <source>
        <dbReference type="Proteomes" id="UP001499933"/>
    </source>
</evidence>
<protein>
    <submittedName>
        <fullName evidence="6">LLM class F420-dependent oxidoreductase</fullName>
    </submittedName>
</protein>
<dbReference type="PANTHER" id="PTHR42847:SF4">
    <property type="entry name" value="ALKANESULFONATE MONOOXYGENASE-RELATED"/>
    <property type="match status" value="1"/>
</dbReference>
<dbReference type="Gene3D" id="3.20.20.30">
    <property type="entry name" value="Luciferase-like domain"/>
    <property type="match status" value="1"/>
</dbReference>
<dbReference type="NCBIfam" id="TIGR03621">
    <property type="entry name" value="F420_MSMEG_2516"/>
    <property type="match status" value="1"/>
</dbReference>
<evidence type="ECO:0000256" key="3">
    <source>
        <dbReference type="ARBA" id="ARBA00023002"/>
    </source>
</evidence>
<evidence type="ECO:0000259" key="5">
    <source>
        <dbReference type="Pfam" id="PF00296"/>
    </source>
</evidence>
<dbReference type="InterPro" id="IPR036661">
    <property type="entry name" value="Luciferase-like_sf"/>
</dbReference>
<organism evidence="6 7">
    <name type="scientific">Microbacterium deminutum</name>
    <dbReference type="NCBI Taxonomy" id="344164"/>
    <lineage>
        <taxon>Bacteria</taxon>
        <taxon>Bacillati</taxon>
        <taxon>Actinomycetota</taxon>
        <taxon>Actinomycetes</taxon>
        <taxon>Micrococcales</taxon>
        <taxon>Microbacteriaceae</taxon>
        <taxon>Microbacterium</taxon>
    </lineage>
</organism>
<sequence>MTVDRRFRFATGAFYAPSAGEYAALARKIEDLGYAALLLPDHFNDQLTPFLALLAAANATKTLRVGSFVCDNDYRHPAVLAKEAATLDLLTDGRLELGLGAGYFGPDYAQTGIPYDAPGVRVSRLIEAVHVINGLFGPTPVTFAGEYYTIAELDGFPKPVQQPHPPILIAGGVQRILSLAAREADIVGLLMRSRDGALDFDDDSVAATAERVEWVRQAAGARFDDIELNILVLDVEVTAERQQGAEQIGRRWGISGDQVLDSVHFLVGTVDEIVDQLRGWREQLSISYIAVMPHRMDEFAPVVARLAGT</sequence>
<proteinExistence type="predicted"/>
<dbReference type="InterPro" id="IPR019923">
    <property type="entry name" value="Lucif-like_OxRdtase_MSMEG_2516"/>
</dbReference>
<dbReference type="PANTHER" id="PTHR42847">
    <property type="entry name" value="ALKANESULFONATE MONOOXYGENASE"/>
    <property type="match status" value="1"/>
</dbReference>
<dbReference type="SUPFAM" id="SSF51679">
    <property type="entry name" value="Bacterial luciferase-like"/>
    <property type="match status" value="1"/>
</dbReference>
<keyword evidence="4" id="KW-0503">Monooxygenase</keyword>
<dbReference type="Pfam" id="PF00296">
    <property type="entry name" value="Bac_luciferase"/>
    <property type="match status" value="1"/>
</dbReference>
<name>A0ABP5BND7_9MICO</name>
<comment type="caution">
    <text evidence="6">The sequence shown here is derived from an EMBL/GenBank/DDBJ whole genome shotgun (WGS) entry which is preliminary data.</text>
</comment>
<keyword evidence="7" id="KW-1185">Reference proteome</keyword>
<evidence type="ECO:0000313" key="6">
    <source>
        <dbReference type="EMBL" id="GAA1948468.1"/>
    </source>
</evidence>
<accession>A0ABP5BND7</accession>
<gene>
    <name evidence="6" type="ORF">GCM10009776_08100</name>
</gene>
<keyword evidence="3" id="KW-0560">Oxidoreductase</keyword>
<dbReference type="EMBL" id="BAAAOG010000001">
    <property type="protein sequence ID" value="GAA1948468.1"/>
    <property type="molecule type" value="Genomic_DNA"/>
</dbReference>
<evidence type="ECO:0000256" key="1">
    <source>
        <dbReference type="ARBA" id="ARBA00022630"/>
    </source>
</evidence>
<dbReference type="InterPro" id="IPR050172">
    <property type="entry name" value="SsuD_RutA_monooxygenase"/>
</dbReference>
<keyword evidence="1" id="KW-0285">Flavoprotein</keyword>
<dbReference type="InterPro" id="IPR011251">
    <property type="entry name" value="Luciferase-like_dom"/>
</dbReference>
<reference evidence="7" key="1">
    <citation type="journal article" date="2019" name="Int. J. Syst. Evol. Microbiol.">
        <title>The Global Catalogue of Microorganisms (GCM) 10K type strain sequencing project: providing services to taxonomists for standard genome sequencing and annotation.</title>
        <authorList>
            <consortium name="The Broad Institute Genomics Platform"/>
            <consortium name="The Broad Institute Genome Sequencing Center for Infectious Disease"/>
            <person name="Wu L."/>
            <person name="Ma J."/>
        </authorList>
    </citation>
    <scope>NUCLEOTIDE SEQUENCE [LARGE SCALE GENOMIC DNA]</scope>
    <source>
        <strain evidence="7">JCM 14901</strain>
    </source>
</reference>